<evidence type="ECO:0000313" key="2">
    <source>
        <dbReference type="EMBL" id="ACQ79027.1"/>
    </source>
</evidence>
<dbReference type="InterPro" id="IPR036388">
    <property type="entry name" value="WH-like_DNA-bd_sf"/>
</dbReference>
<dbReference type="CDD" id="cd06170">
    <property type="entry name" value="LuxR_C_like"/>
    <property type="match status" value="1"/>
</dbReference>
<dbReference type="KEGG" id="bcv:Bcav_0766"/>
<dbReference type="STRING" id="471853.Bcav_0766"/>
<dbReference type="GO" id="GO:0006355">
    <property type="term" value="P:regulation of DNA-templated transcription"/>
    <property type="evidence" value="ECO:0007669"/>
    <property type="project" value="InterPro"/>
</dbReference>
<dbReference type="InterPro" id="IPR000792">
    <property type="entry name" value="Tscrpt_reg_LuxR_C"/>
</dbReference>
<keyword evidence="3" id="KW-1185">Reference proteome</keyword>
<dbReference type="Proteomes" id="UP000007962">
    <property type="component" value="Chromosome"/>
</dbReference>
<dbReference type="GO" id="GO:0003677">
    <property type="term" value="F:DNA binding"/>
    <property type="evidence" value="ECO:0007669"/>
    <property type="project" value="InterPro"/>
</dbReference>
<dbReference type="SUPFAM" id="SSF52540">
    <property type="entry name" value="P-loop containing nucleoside triphosphate hydrolases"/>
    <property type="match status" value="1"/>
</dbReference>
<dbReference type="RefSeq" id="WP_012725807.1">
    <property type="nucleotide sequence ID" value="NC_012669.1"/>
</dbReference>
<dbReference type="PRINTS" id="PR00038">
    <property type="entry name" value="HTHLUXR"/>
</dbReference>
<dbReference type="InterPro" id="IPR041664">
    <property type="entry name" value="AAA_16"/>
</dbReference>
<dbReference type="PROSITE" id="PS50043">
    <property type="entry name" value="HTH_LUXR_2"/>
    <property type="match status" value="1"/>
</dbReference>
<dbReference type="Gene3D" id="1.10.10.10">
    <property type="entry name" value="Winged helix-like DNA-binding domain superfamily/Winged helix DNA-binding domain"/>
    <property type="match status" value="1"/>
</dbReference>
<dbReference type="EMBL" id="CP001618">
    <property type="protein sequence ID" value="ACQ79027.1"/>
    <property type="molecule type" value="Genomic_DNA"/>
</dbReference>
<evidence type="ECO:0000259" key="1">
    <source>
        <dbReference type="PROSITE" id="PS50043"/>
    </source>
</evidence>
<dbReference type="InterPro" id="IPR059106">
    <property type="entry name" value="WHD_MalT"/>
</dbReference>
<organism evidence="2 3">
    <name type="scientific">Beutenbergia cavernae (strain ATCC BAA-8 / DSM 12333 / CCUG 43141 / JCM 11478 / NBRC 16432 / NCIMB 13614 / HKI 0122)</name>
    <dbReference type="NCBI Taxonomy" id="471853"/>
    <lineage>
        <taxon>Bacteria</taxon>
        <taxon>Bacillati</taxon>
        <taxon>Actinomycetota</taxon>
        <taxon>Actinomycetes</taxon>
        <taxon>Micrococcales</taxon>
        <taxon>Beutenbergiaceae</taxon>
        <taxon>Beutenbergia</taxon>
    </lineage>
</organism>
<reference evidence="2 3" key="1">
    <citation type="journal article" date="2009" name="Stand. Genomic Sci.">
        <title>Complete genome sequence of Beutenbergia cavernae type strain (HKI 0122).</title>
        <authorList>
            <person name="Land M."/>
            <person name="Pukall R."/>
            <person name="Abt B."/>
            <person name="Goker M."/>
            <person name="Rohde M."/>
            <person name="Glavina Del Rio T."/>
            <person name="Tice H."/>
            <person name="Copeland A."/>
            <person name="Cheng J.F."/>
            <person name="Lucas S."/>
            <person name="Chen F."/>
            <person name="Nolan M."/>
            <person name="Bruce D."/>
            <person name="Goodwin L."/>
            <person name="Pitluck S."/>
            <person name="Ivanova N."/>
            <person name="Mavromatis K."/>
            <person name="Ovchinnikova G."/>
            <person name="Pati A."/>
            <person name="Chen A."/>
            <person name="Palaniappan K."/>
            <person name="Hauser L."/>
            <person name="Chang Y.J."/>
            <person name="Jefferies C.C."/>
            <person name="Saunders E."/>
            <person name="Brettin T."/>
            <person name="Detter J.C."/>
            <person name="Han C."/>
            <person name="Chain P."/>
            <person name="Bristow J."/>
            <person name="Eisen J.A."/>
            <person name="Markowitz V."/>
            <person name="Hugenholtz P."/>
            <person name="Kyrpides N.C."/>
            <person name="Klenk H.P."/>
            <person name="Lapidus A."/>
        </authorList>
    </citation>
    <scope>NUCLEOTIDE SEQUENCE [LARGE SCALE GENOMIC DNA]</scope>
    <source>
        <strain evidence="3">ATCC BAA-8 / DSM 12333 / NBRC 16432</strain>
    </source>
</reference>
<dbReference type="Pfam" id="PF00196">
    <property type="entry name" value="GerE"/>
    <property type="match status" value="1"/>
</dbReference>
<feature type="domain" description="HTH luxR-type" evidence="1">
    <location>
        <begin position="764"/>
        <end position="829"/>
    </location>
</feature>
<dbReference type="Pfam" id="PF25873">
    <property type="entry name" value="WHD_MalT"/>
    <property type="match status" value="1"/>
</dbReference>
<sequence length="840" mass="87858">MRGGTAIDRPRLGAALDDAVTRAPVTLVSAPAGYGKTTLVRGWAVGRAGVAWLDVDASVARPLALFRAVASSVAGQVEPDAAGRLSQLARDAAREGSVPWADLLDGLVAALDDTCDPVVLVLDDAHRLGLDEPNVLAHLVRIRHPALRLVLLARHDPPLALHRLRLDGALAEIRADELALTTDEVAALLHAEALTPSEDDARALGRATQGWPAAVRLAALALSGRAGTREITAPAEEGETLVGYLSEQVLDLLPDDVAAFVLDATTSDRVTGPLAASLVGDDGARLLGECVHLAVFLDTDGSVGDDPAYRWQSVFARHVRALRRRTDPARSRDLHTRAARYWAPHDPRSAVEHAVAGSDVDLAARIVIDRSWELMAAGELDTLSDLAGASAASDRHRTDLLLIRAAGAYAGADLATGDALLAWVPRETAAVVPRALVELVAVPARPDDDAVRRASELLAGPVHLDPATRAALLLHLGRARGGTDPDGAAAELLREAERAAATAGLPVIELAAAAERSLAMAASAPGHADLAAVAAVERATRSAHGSASFLAPAHLARGLHAFWRDDLGLARELLTLARDASARDATHAVAAAVLQMTADLQGDGAALSSGVGSGWPTLDTLVHAHRLATKGDLGAAVHTVREMPDGPRLPIVSVWEAEYLRRGGLADAASRALRSAQTPEGGHLAVAAGLTWVLLALDAGRPSDAHRGLELAITRAASIGSIRPFLERAHDLAAPLAAHLTRGTAHEAFVVEVLARAEATGAPRPATPWDLTERERLVLSFLRSSMTAAEIAVSLSITLNTVKTHQRAIYRKLGATGRREALRLAESRGLLTPATGIALG</sequence>
<dbReference type="InterPro" id="IPR027417">
    <property type="entry name" value="P-loop_NTPase"/>
</dbReference>
<proteinExistence type="predicted"/>
<evidence type="ECO:0000313" key="3">
    <source>
        <dbReference type="Proteomes" id="UP000007962"/>
    </source>
</evidence>
<dbReference type="SMART" id="SM00421">
    <property type="entry name" value="HTH_LUXR"/>
    <property type="match status" value="1"/>
</dbReference>
<dbReference type="Pfam" id="PF13191">
    <property type="entry name" value="AAA_16"/>
    <property type="match status" value="1"/>
</dbReference>
<dbReference type="AlphaFoldDB" id="C5BYR9"/>
<accession>C5BYR9</accession>
<dbReference type="HOGENOM" id="CLU_006325_1_0_11"/>
<protein>
    <submittedName>
        <fullName evidence="2">ATP-dependent transcriptional regulator, MalT-like, LuxR family</fullName>
    </submittedName>
</protein>
<name>C5BYR9_BEUC1</name>
<gene>
    <name evidence="2" type="ordered locus">Bcav_0766</name>
</gene>
<dbReference type="InterPro" id="IPR016032">
    <property type="entry name" value="Sig_transdc_resp-reg_C-effctor"/>
</dbReference>
<dbReference type="OrthoDB" id="134985at2"/>
<dbReference type="SUPFAM" id="SSF46894">
    <property type="entry name" value="C-terminal effector domain of the bipartite response regulators"/>
    <property type="match status" value="1"/>
</dbReference>
<dbReference type="eggNOG" id="COG2909">
    <property type="taxonomic scope" value="Bacteria"/>
</dbReference>